<dbReference type="GO" id="GO:0005886">
    <property type="term" value="C:plasma membrane"/>
    <property type="evidence" value="ECO:0007669"/>
    <property type="project" value="UniProtKB-SubCell"/>
</dbReference>
<dbReference type="Proteomes" id="UP000526033">
    <property type="component" value="Unassembled WGS sequence"/>
</dbReference>
<evidence type="ECO:0000256" key="5">
    <source>
        <dbReference type="ARBA" id="ARBA00022927"/>
    </source>
</evidence>
<dbReference type="AlphaFoldDB" id="A0A7X9DL76"/>
<feature type="transmembrane region" description="Helical" evidence="10">
    <location>
        <begin position="97"/>
        <end position="114"/>
    </location>
</feature>
<feature type="domain" description="Membrane insertase YidC/Oxa/ALB C-terminal" evidence="11">
    <location>
        <begin position="29"/>
        <end position="242"/>
    </location>
</feature>
<protein>
    <submittedName>
        <fullName evidence="12">YidC/Oxa1 family membrane protein insertase</fullName>
    </submittedName>
</protein>
<keyword evidence="4 9" id="KW-0812">Transmembrane</keyword>
<keyword evidence="5" id="KW-0653">Protein transport</keyword>
<evidence type="ECO:0000256" key="2">
    <source>
        <dbReference type="ARBA" id="ARBA00022448"/>
    </source>
</evidence>
<proteinExistence type="inferred from homology"/>
<comment type="caution">
    <text evidence="12">The sequence shown here is derived from an EMBL/GenBank/DDBJ whole genome shotgun (WGS) entry which is preliminary data.</text>
</comment>
<keyword evidence="3" id="KW-1003">Cell membrane</keyword>
<feature type="transmembrane region" description="Helical" evidence="10">
    <location>
        <begin position="206"/>
        <end position="229"/>
    </location>
</feature>
<reference evidence="12 13" key="1">
    <citation type="journal article" date="2020" name="Biotechnol. Biofuels">
        <title>New insights from the biogas microbiome by comprehensive genome-resolved metagenomics of nearly 1600 species originating from multiple anaerobic digesters.</title>
        <authorList>
            <person name="Campanaro S."/>
            <person name="Treu L."/>
            <person name="Rodriguez-R L.M."/>
            <person name="Kovalovszki A."/>
            <person name="Ziels R.M."/>
            <person name="Maus I."/>
            <person name="Zhu X."/>
            <person name="Kougias P.G."/>
            <person name="Basile A."/>
            <person name="Luo G."/>
            <person name="Schluter A."/>
            <person name="Konstantinidis K.T."/>
            <person name="Angelidaki I."/>
        </authorList>
    </citation>
    <scope>NUCLEOTIDE SEQUENCE [LARGE SCALE GENOMIC DNA]</scope>
    <source>
        <strain evidence="12">AS27yjCOA_165</strain>
    </source>
</reference>
<keyword evidence="6 10" id="KW-1133">Transmembrane helix</keyword>
<keyword evidence="7 10" id="KW-0472">Membrane</keyword>
<evidence type="ECO:0000313" key="12">
    <source>
        <dbReference type="EMBL" id="NMB70240.1"/>
    </source>
</evidence>
<name>A0A7X9DL76_UNCKA</name>
<keyword evidence="2" id="KW-0813">Transport</keyword>
<sequence length="263" mass="29324">MLAFIWNNILVNPILNGLVALYQIFGSLGISIIILTLIIRGILVPVVAPSLKAMKKQRDLQPEINKLKEKYSYDKQLLAQKQMELFKQHGINPMSGCLNQVIMILVLIALYNVIRKFTLNGTAEELNNGIYFTALKFAEGTIIPTKFLYLDLAKPDPYFGLALLSGLLQFIASKMTIPYVELAEKAAEKTPAKSDDIAMAMQQQSLYMMPIMNVIIGVTLPAGVVLYILTTTLFTIVQNYFISGLGGLKPWVAKAKKLLRKNK</sequence>
<evidence type="ECO:0000313" key="13">
    <source>
        <dbReference type="Proteomes" id="UP000526033"/>
    </source>
</evidence>
<evidence type="ECO:0000256" key="9">
    <source>
        <dbReference type="RuleBase" id="RU003945"/>
    </source>
</evidence>
<dbReference type="InterPro" id="IPR047196">
    <property type="entry name" value="YidC_ALB_C"/>
</dbReference>
<dbReference type="Pfam" id="PF02096">
    <property type="entry name" value="60KD_IMP"/>
    <property type="match status" value="1"/>
</dbReference>
<dbReference type="PANTHER" id="PTHR12428:SF65">
    <property type="entry name" value="CYTOCHROME C OXIDASE ASSEMBLY PROTEIN COX18, MITOCHONDRIAL"/>
    <property type="match status" value="1"/>
</dbReference>
<dbReference type="EMBL" id="JAAZNL010000045">
    <property type="protein sequence ID" value="NMB70240.1"/>
    <property type="molecule type" value="Genomic_DNA"/>
</dbReference>
<dbReference type="PANTHER" id="PTHR12428">
    <property type="entry name" value="OXA1"/>
    <property type="match status" value="1"/>
</dbReference>
<evidence type="ECO:0000259" key="11">
    <source>
        <dbReference type="Pfam" id="PF02096"/>
    </source>
</evidence>
<comment type="similarity">
    <text evidence="9">Belongs to the OXA1/ALB3/YidC family.</text>
</comment>
<feature type="transmembrane region" description="Helical" evidence="10">
    <location>
        <begin position="20"/>
        <end position="48"/>
    </location>
</feature>
<dbReference type="NCBIfam" id="TIGR03592">
    <property type="entry name" value="yidC_oxa1_cterm"/>
    <property type="match status" value="1"/>
</dbReference>
<dbReference type="GO" id="GO:0051205">
    <property type="term" value="P:protein insertion into membrane"/>
    <property type="evidence" value="ECO:0007669"/>
    <property type="project" value="TreeGrafter"/>
</dbReference>
<evidence type="ECO:0000256" key="1">
    <source>
        <dbReference type="ARBA" id="ARBA00004651"/>
    </source>
</evidence>
<dbReference type="CDD" id="cd20070">
    <property type="entry name" value="5TM_YidC_Alb3"/>
    <property type="match status" value="1"/>
</dbReference>
<organism evidence="12 13">
    <name type="scientific">candidate division WWE3 bacterium</name>
    <dbReference type="NCBI Taxonomy" id="2053526"/>
    <lineage>
        <taxon>Bacteria</taxon>
        <taxon>Katanobacteria</taxon>
    </lineage>
</organism>
<evidence type="ECO:0000256" key="7">
    <source>
        <dbReference type="ARBA" id="ARBA00023136"/>
    </source>
</evidence>
<dbReference type="GO" id="GO:0015031">
    <property type="term" value="P:protein transport"/>
    <property type="evidence" value="ECO:0007669"/>
    <property type="project" value="UniProtKB-KW"/>
</dbReference>
<evidence type="ECO:0000256" key="6">
    <source>
        <dbReference type="ARBA" id="ARBA00022989"/>
    </source>
</evidence>
<evidence type="ECO:0000256" key="8">
    <source>
        <dbReference type="ARBA" id="ARBA00023186"/>
    </source>
</evidence>
<accession>A0A7X9DL76</accession>
<evidence type="ECO:0000256" key="3">
    <source>
        <dbReference type="ARBA" id="ARBA00022475"/>
    </source>
</evidence>
<gene>
    <name evidence="12" type="ORF">GYA27_03515</name>
</gene>
<dbReference type="GO" id="GO:0032977">
    <property type="term" value="F:membrane insertase activity"/>
    <property type="evidence" value="ECO:0007669"/>
    <property type="project" value="InterPro"/>
</dbReference>
<comment type="subcellular location">
    <subcellularLocation>
        <location evidence="1">Cell membrane</location>
        <topology evidence="1">Multi-pass membrane protein</topology>
    </subcellularLocation>
    <subcellularLocation>
        <location evidence="9">Membrane</location>
        <topology evidence="9">Multi-pass membrane protein</topology>
    </subcellularLocation>
</comment>
<dbReference type="InterPro" id="IPR028055">
    <property type="entry name" value="YidC/Oxa/ALB_C"/>
</dbReference>
<evidence type="ECO:0000256" key="4">
    <source>
        <dbReference type="ARBA" id="ARBA00022692"/>
    </source>
</evidence>
<evidence type="ECO:0000256" key="10">
    <source>
        <dbReference type="SAM" id="Phobius"/>
    </source>
</evidence>
<dbReference type="InterPro" id="IPR001708">
    <property type="entry name" value="YidC/ALB3/OXA1/COX18"/>
</dbReference>
<keyword evidence="8" id="KW-0143">Chaperone</keyword>